<evidence type="ECO:0000313" key="3">
    <source>
        <dbReference type="Proteomes" id="UP000050425"/>
    </source>
</evidence>
<reference evidence="2 3" key="1">
    <citation type="submission" date="2015-09" db="EMBL/GenBank/DDBJ databases">
        <title>Genome announcement of multiple Pseudomonas syringae strains.</title>
        <authorList>
            <person name="Thakur S."/>
            <person name="Wang P.W."/>
            <person name="Gong Y."/>
            <person name="Weir B.S."/>
            <person name="Guttman D.S."/>
        </authorList>
    </citation>
    <scope>NUCLEOTIDE SEQUENCE [LARGE SCALE GENOMIC DNA]</scope>
    <source>
        <strain evidence="2 3">ICMP4303</strain>
    </source>
</reference>
<evidence type="ECO:0000313" key="2">
    <source>
        <dbReference type="EMBL" id="KPW43781.1"/>
    </source>
</evidence>
<comment type="caution">
    <text evidence="2">The sequence shown here is derived from an EMBL/GenBank/DDBJ whole genome shotgun (WGS) entry which is preliminary data.</text>
</comment>
<dbReference type="InterPro" id="IPR006427">
    <property type="entry name" value="Portal_HK97"/>
</dbReference>
<dbReference type="PATRIC" id="fig|251702.3.peg.5121"/>
<dbReference type="Pfam" id="PF04860">
    <property type="entry name" value="Phage_portal"/>
    <property type="match status" value="1"/>
</dbReference>
<name>A0A0P9J9Z1_9PSED</name>
<protein>
    <submittedName>
        <fullName evidence="2">HK97 family phage portal protein</fullName>
    </submittedName>
</protein>
<dbReference type="InterPro" id="IPR006944">
    <property type="entry name" value="Phage/GTA_portal"/>
</dbReference>
<gene>
    <name evidence="2" type="ORF">ALO88_03853</name>
</gene>
<organism evidence="2 3">
    <name type="scientific">Pseudomonas syringae pv. antirrhini</name>
    <dbReference type="NCBI Taxonomy" id="251702"/>
    <lineage>
        <taxon>Bacteria</taxon>
        <taxon>Pseudomonadati</taxon>
        <taxon>Pseudomonadota</taxon>
        <taxon>Gammaproteobacteria</taxon>
        <taxon>Pseudomonadales</taxon>
        <taxon>Pseudomonadaceae</taxon>
        <taxon>Pseudomonas</taxon>
    </lineage>
</organism>
<feature type="compositionally biased region" description="Low complexity" evidence="1">
    <location>
        <begin position="420"/>
        <end position="433"/>
    </location>
</feature>
<dbReference type="EMBL" id="LJPT01000173">
    <property type="protein sequence ID" value="KPW43781.1"/>
    <property type="molecule type" value="Genomic_DNA"/>
</dbReference>
<dbReference type="AlphaFoldDB" id="A0A0P9J9Z1"/>
<accession>A0A0P9J9Z1</accession>
<dbReference type="RefSeq" id="WP_057419196.1">
    <property type="nucleotide sequence ID" value="NZ_LJPT01000173.1"/>
</dbReference>
<feature type="region of interest" description="Disordered" evidence="1">
    <location>
        <begin position="411"/>
        <end position="434"/>
    </location>
</feature>
<sequence length="457" mass="49510">MKLFKFGRGTEEKSLRPADNRGGWIGVVREAFAGAWQKNIEVNQDTVLAFSAVFACITLIASDIAKLRLKLVQLTDDRIWEETTSPSFSPVIKRPNHFQNRIQFFETWFLSKLTHGNTYAMKLRDGRGVVIKLYVLDPRRVTPLVADDGSVYYRLLADNLSTLEDGVVVPASEIIHDRMNCLFHPLVGVSPIYACGLAAMQGNAIQNNSANFFRNGSKPGGVLTAPGAIADDTAKRLKEHWDLNFSGENAGRVAVLGDGLKYEAMAISAADSQLIEQLRWSAETVCSAFHVPGYKVGVGAQPNNASAEISNQIYYSDCLQSLIEAAELCLDEGLELPAPYGTEFDLDGLLRMDTATLYKANNDAVGGGWMKPNEARRRAGLAPVQGGDSPLAQQQNYSLAALAKRDSKADPFAKGSDAIASAAPSSAPPASASEDVLADQARMLALLIEKELTIEPS</sequence>
<proteinExistence type="predicted"/>
<dbReference type="NCBIfam" id="TIGR01537">
    <property type="entry name" value="portal_HK97"/>
    <property type="match status" value="1"/>
</dbReference>
<evidence type="ECO:0000256" key="1">
    <source>
        <dbReference type="SAM" id="MobiDB-lite"/>
    </source>
</evidence>
<dbReference type="Proteomes" id="UP000050425">
    <property type="component" value="Unassembled WGS sequence"/>
</dbReference>